<name>A0AAV1K1U6_9NEOP</name>
<comment type="caution">
    <text evidence="1">The sequence shown here is derived from an EMBL/GenBank/DDBJ whole genome shotgun (WGS) entry which is preliminary data.</text>
</comment>
<keyword evidence="2" id="KW-1185">Reference proteome</keyword>
<dbReference type="AlphaFoldDB" id="A0AAV1K1U6"/>
<gene>
    <name evidence="1" type="ORF">LNINA_LOCUS13299</name>
</gene>
<dbReference type="InterPro" id="IPR022048">
    <property type="entry name" value="Envelope_fusion-like"/>
</dbReference>
<sequence length="265" mass="30504">MTTYWSGLDYAHKYINHLTEILTDSELSYQYTSILYQLQHELGEIEHHNSLLMVRHGATRQRKGIINGVGYLANTLFGVLDDRFLQKYQQDIDNIQGNRNHLTQLLKNQTSVIEAQNNILHLSAQIILSGLRNIPKDLLDTISDIWQGHMDSYILPREQLQTDISIISGHLPTEMELPADKNDITEYYKVMKMNAKMGSKYMVIEVKLPLLSKESFQIDELISLPVNGFITEINTQYIAFNLQKDLLIPLSDTDLRSCLHISRSE</sequence>
<dbReference type="Pfam" id="PF12259">
    <property type="entry name" value="Baculo_F"/>
    <property type="match status" value="1"/>
</dbReference>
<evidence type="ECO:0000313" key="1">
    <source>
        <dbReference type="EMBL" id="CAK1554378.1"/>
    </source>
</evidence>
<accession>A0AAV1K1U6</accession>
<dbReference type="Proteomes" id="UP001497472">
    <property type="component" value="Unassembled WGS sequence"/>
</dbReference>
<evidence type="ECO:0000313" key="2">
    <source>
        <dbReference type="Proteomes" id="UP001497472"/>
    </source>
</evidence>
<dbReference type="EMBL" id="CAVLEF010000278">
    <property type="protein sequence ID" value="CAK1554378.1"/>
    <property type="molecule type" value="Genomic_DNA"/>
</dbReference>
<organism evidence="1 2">
    <name type="scientific">Leptosia nina</name>
    <dbReference type="NCBI Taxonomy" id="320188"/>
    <lineage>
        <taxon>Eukaryota</taxon>
        <taxon>Metazoa</taxon>
        <taxon>Ecdysozoa</taxon>
        <taxon>Arthropoda</taxon>
        <taxon>Hexapoda</taxon>
        <taxon>Insecta</taxon>
        <taxon>Pterygota</taxon>
        <taxon>Neoptera</taxon>
        <taxon>Endopterygota</taxon>
        <taxon>Lepidoptera</taxon>
        <taxon>Glossata</taxon>
        <taxon>Ditrysia</taxon>
        <taxon>Papilionoidea</taxon>
        <taxon>Pieridae</taxon>
        <taxon>Pierinae</taxon>
        <taxon>Leptosia</taxon>
    </lineage>
</organism>
<proteinExistence type="predicted"/>
<protein>
    <submittedName>
        <fullName evidence="1">Uncharacterized protein</fullName>
    </submittedName>
</protein>
<reference evidence="1 2" key="1">
    <citation type="submission" date="2023-11" db="EMBL/GenBank/DDBJ databases">
        <authorList>
            <person name="Okamura Y."/>
        </authorList>
    </citation>
    <scope>NUCLEOTIDE SEQUENCE [LARGE SCALE GENOMIC DNA]</scope>
</reference>